<evidence type="ECO:0000313" key="6">
    <source>
        <dbReference type="Proteomes" id="UP000886611"/>
    </source>
</evidence>
<dbReference type="EMBL" id="JAATIS010004040">
    <property type="protein sequence ID" value="KAG2462168.1"/>
    <property type="molecule type" value="Genomic_DNA"/>
</dbReference>
<comment type="similarity">
    <text evidence="1">Belongs to the SMAP family.</text>
</comment>
<dbReference type="PANTHER" id="PTHR22175:SF0">
    <property type="entry name" value="SMALL ACIDIC PROTEIN"/>
    <property type="match status" value="1"/>
</dbReference>
<evidence type="ECO:0000256" key="1">
    <source>
        <dbReference type="ARBA" id="ARBA00006502"/>
    </source>
</evidence>
<proteinExistence type="inferred from homology"/>
<dbReference type="InterPro" id="IPR028124">
    <property type="entry name" value="SMAP_dom"/>
</dbReference>
<accession>A0A8X7X4B1</accession>
<reference evidence="5 6" key="1">
    <citation type="journal article" date="2021" name="Cell">
        <title>Tracing the genetic footprints of vertebrate landing in non-teleost ray-finned fishes.</title>
        <authorList>
            <person name="Bi X."/>
            <person name="Wang K."/>
            <person name="Yang L."/>
            <person name="Pan H."/>
            <person name="Jiang H."/>
            <person name="Wei Q."/>
            <person name="Fang M."/>
            <person name="Yu H."/>
            <person name="Zhu C."/>
            <person name="Cai Y."/>
            <person name="He Y."/>
            <person name="Gan X."/>
            <person name="Zeng H."/>
            <person name="Yu D."/>
            <person name="Zhu Y."/>
            <person name="Jiang H."/>
            <person name="Qiu Q."/>
            <person name="Yang H."/>
            <person name="Zhang Y.E."/>
            <person name="Wang W."/>
            <person name="Zhu M."/>
            <person name="He S."/>
            <person name="Zhang G."/>
        </authorList>
    </citation>
    <scope>NUCLEOTIDE SEQUENCE [LARGE SCALE GENOMIC DNA]</scope>
    <source>
        <strain evidence="5">Bchr_013</strain>
    </source>
</reference>
<feature type="non-terminal residue" evidence="5">
    <location>
        <position position="1"/>
    </location>
</feature>
<evidence type="ECO:0000259" key="4">
    <source>
        <dbReference type="Pfam" id="PF15477"/>
    </source>
</evidence>
<name>A0A8X7X4B1_POLSE</name>
<feature type="domain" description="Small acidic protein-like" evidence="4">
    <location>
        <begin position="46"/>
        <end position="122"/>
    </location>
</feature>
<evidence type="ECO:0000256" key="3">
    <source>
        <dbReference type="SAM" id="MobiDB-lite"/>
    </source>
</evidence>
<protein>
    <recommendedName>
        <fullName evidence="2">Small acidic protein</fullName>
    </recommendedName>
</protein>
<organism evidence="5 6">
    <name type="scientific">Polypterus senegalus</name>
    <name type="common">Senegal bichir</name>
    <dbReference type="NCBI Taxonomy" id="55291"/>
    <lineage>
        <taxon>Eukaryota</taxon>
        <taxon>Metazoa</taxon>
        <taxon>Chordata</taxon>
        <taxon>Craniata</taxon>
        <taxon>Vertebrata</taxon>
        <taxon>Euteleostomi</taxon>
        <taxon>Actinopterygii</taxon>
        <taxon>Polypteriformes</taxon>
        <taxon>Polypteridae</taxon>
        <taxon>Polypterus</taxon>
    </lineage>
</organism>
<feature type="compositionally biased region" description="Acidic residues" evidence="3">
    <location>
        <begin position="145"/>
        <end position="157"/>
    </location>
</feature>
<evidence type="ECO:0000313" key="5">
    <source>
        <dbReference type="EMBL" id="KAG2462168.1"/>
    </source>
</evidence>
<feature type="compositionally biased region" description="Basic and acidic residues" evidence="3">
    <location>
        <begin position="175"/>
        <end position="185"/>
    </location>
</feature>
<keyword evidence="6" id="KW-1185">Reference proteome</keyword>
<gene>
    <name evidence="5" type="primary">Smap</name>
    <name evidence="5" type="ORF">GTO96_0002022</name>
</gene>
<dbReference type="AlphaFoldDB" id="A0A8X7X4B1"/>
<dbReference type="Proteomes" id="UP000886611">
    <property type="component" value="Unassembled WGS sequence"/>
</dbReference>
<comment type="caution">
    <text evidence="5">The sequence shown here is derived from an EMBL/GenBank/DDBJ whole genome shotgun (WGS) entry which is preliminary data.</text>
</comment>
<dbReference type="InterPro" id="IPR026714">
    <property type="entry name" value="SMAP"/>
</dbReference>
<evidence type="ECO:0000256" key="2">
    <source>
        <dbReference type="ARBA" id="ARBA00016161"/>
    </source>
</evidence>
<feature type="region of interest" description="Disordered" evidence="3">
    <location>
        <begin position="104"/>
        <end position="195"/>
    </location>
</feature>
<dbReference type="PANTHER" id="PTHR22175">
    <property type="entry name" value="SMALL ACIDIC PROTEIN-RELATED"/>
    <property type="match status" value="1"/>
</dbReference>
<sequence>MLGGLPWHHGGYCALCELLKAVKPFNCLKSKLMNDSLVLQLGPSSWEAADLGNDERKQKFLRLMGAGKKEHTGRIVIGDHKSTSHFRTGEEDKKINTELEHQYQQGLDGKLSGRNRRHCGLGFSEPETPEDVQSAEAAESKEGDSTADAETEAEAPPEEPSSRAEESSKQQCEPHCAEGRKDKGANYKMSFVKSS</sequence>
<dbReference type="Pfam" id="PF15477">
    <property type="entry name" value="SMAP"/>
    <property type="match status" value="1"/>
</dbReference>
<feature type="non-terminal residue" evidence="5">
    <location>
        <position position="195"/>
    </location>
</feature>